<gene>
    <name evidence="1" type="ORF">DA075_28450</name>
</gene>
<keyword evidence="2" id="KW-1185">Reference proteome</keyword>
<evidence type="ECO:0000313" key="2">
    <source>
        <dbReference type="Proteomes" id="UP000244755"/>
    </source>
</evidence>
<proteinExistence type="predicted"/>
<dbReference type="RefSeq" id="WP_099956058.1">
    <property type="nucleotide sequence ID" value="NZ_CP028843.1"/>
</dbReference>
<organism evidence="1 2">
    <name type="scientific">Methylobacterium currus</name>
    <dbReference type="NCBI Taxonomy" id="2051553"/>
    <lineage>
        <taxon>Bacteria</taxon>
        <taxon>Pseudomonadati</taxon>
        <taxon>Pseudomonadota</taxon>
        <taxon>Alphaproteobacteria</taxon>
        <taxon>Hyphomicrobiales</taxon>
        <taxon>Methylobacteriaceae</taxon>
        <taxon>Methylobacterium</taxon>
    </lineage>
</organism>
<sequence>MSQLDTALLTVQQAETVWCPEARSPDTEQADTPVAGVNRTFRGGADSGSTCLGDFCAFWRWHDSGRRHQAHLARVKAKWIEDAVIGIGAGGHETVGGAWGGMPGDNRDWHLDEDEGEWYLPAPSLPPRGYCGKAGHPRQAALIEMQTELLQHQLNEARRA</sequence>
<evidence type="ECO:0000313" key="1">
    <source>
        <dbReference type="EMBL" id="AWB24318.1"/>
    </source>
</evidence>
<dbReference type="KEGG" id="mee:DA075_28450"/>
<dbReference type="Proteomes" id="UP000244755">
    <property type="component" value="Chromosome 1"/>
</dbReference>
<accession>A0A2R4WS16</accession>
<dbReference type="OrthoDB" id="8265489at2"/>
<reference evidence="1 2" key="1">
    <citation type="submission" date="2018-04" db="EMBL/GenBank/DDBJ databases">
        <title>Methylobacterium sp. PR1016A genome.</title>
        <authorList>
            <person name="Park W."/>
        </authorList>
    </citation>
    <scope>NUCLEOTIDE SEQUENCE [LARGE SCALE GENOMIC DNA]</scope>
    <source>
        <strain evidence="1 2">PR1016A</strain>
    </source>
</reference>
<name>A0A2R4WS16_9HYPH</name>
<dbReference type="EMBL" id="CP028843">
    <property type="protein sequence ID" value="AWB24318.1"/>
    <property type="molecule type" value="Genomic_DNA"/>
</dbReference>
<protein>
    <submittedName>
        <fullName evidence="1">Uncharacterized protein</fullName>
    </submittedName>
</protein>
<dbReference type="AlphaFoldDB" id="A0A2R4WS16"/>